<protein>
    <submittedName>
        <fullName evidence="1">Uncharacterized protein</fullName>
    </submittedName>
</protein>
<reference evidence="1" key="2">
    <citation type="journal article" date="2015" name="Data Brief">
        <title>Shoot transcriptome of the giant reed, Arundo donax.</title>
        <authorList>
            <person name="Barrero R.A."/>
            <person name="Guerrero F.D."/>
            <person name="Moolhuijzen P."/>
            <person name="Goolsby J.A."/>
            <person name="Tidwell J."/>
            <person name="Bellgard S.E."/>
            <person name="Bellgard M.I."/>
        </authorList>
    </citation>
    <scope>NUCLEOTIDE SEQUENCE</scope>
    <source>
        <tissue evidence="1">Shoot tissue taken approximately 20 cm above the soil surface</tissue>
    </source>
</reference>
<reference evidence="1" key="1">
    <citation type="submission" date="2014-09" db="EMBL/GenBank/DDBJ databases">
        <authorList>
            <person name="Magalhaes I.L.F."/>
            <person name="Oliveira U."/>
            <person name="Santos F.R."/>
            <person name="Vidigal T.H.D.A."/>
            <person name="Brescovit A.D."/>
            <person name="Santos A.J."/>
        </authorList>
    </citation>
    <scope>NUCLEOTIDE SEQUENCE</scope>
    <source>
        <tissue evidence="1">Shoot tissue taken approximately 20 cm above the soil surface</tissue>
    </source>
</reference>
<dbReference type="EMBL" id="GBRH01162710">
    <property type="protein sequence ID" value="JAE35186.1"/>
    <property type="molecule type" value="Transcribed_RNA"/>
</dbReference>
<evidence type="ECO:0000313" key="1">
    <source>
        <dbReference type="EMBL" id="JAE35186.1"/>
    </source>
</evidence>
<dbReference type="AlphaFoldDB" id="A0A0A9HK08"/>
<sequence length="28" mass="3379">MLKSCTLILWKMHRIACITKIYQNRVTN</sequence>
<organism evidence="1">
    <name type="scientific">Arundo donax</name>
    <name type="common">Giant reed</name>
    <name type="synonym">Donax arundinaceus</name>
    <dbReference type="NCBI Taxonomy" id="35708"/>
    <lineage>
        <taxon>Eukaryota</taxon>
        <taxon>Viridiplantae</taxon>
        <taxon>Streptophyta</taxon>
        <taxon>Embryophyta</taxon>
        <taxon>Tracheophyta</taxon>
        <taxon>Spermatophyta</taxon>
        <taxon>Magnoliopsida</taxon>
        <taxon>Liliopsida</taxon>
        <taxon>Poales</taxon>
        <taxon>Poaceae</taxon>
        <taxon>PACMAD clade</taxon>
        <taxon>Arundinoideae</taxon>
        <taxon>Arundineae</taxon>
        <taxon>Arundo</taxon>
    </lineage>
</organism>
<name>A0A0A9HK08_ARUDO</name>
<proteinExistence type="predicted"/>
<accession>A0A0A9HK08</accession>